<feature type="region of interest" description="Disordered" evidence="1">
    <location>
        <begin position="1"/>
        <end position="29"/>
    </location>
</feature>
<evidence type="ECO:0000313" key="3">
    <source>
        <dbReference type="Proteomes" id="UP000295497"/>
    </source>
</evidence>
<sequence>MDSCDGGLGASGGGCYKWADGSDEDRYPR</sequence>
<reference evidence="2 3" key="1">
    <citation type="submission" date="2015-09" db="EMBL/GenBank/DDBJ databases">
        <title>Sorangium comparison.</title>
        <authorList>
            <person name="Zaburannyi N."/>
            <person name="Bunk B."/>
            <person name="Overmann J."/>
            <person name="Mueller R."/>
        </authorList>
    </citation>
    <scope>NUCLEOTIDE SEQUENCE [LARGE SCALE GENOMIC DNA]</scope>
    <source>
        <strain evidence="2 3">So ce836</strain>
    </source>
</reference>
<name>A0A4P2QQN3_SORCE</name>
<protein>
    <submittedName>
        <fullName evidence="2">Uncharacterized protein</fullName>
    </submittedName>
</protein>
<feature type="compositionally biased region" description="Gly residues" evidence="1">
    <location>
        <begin position="1"/>
        <end position="15"/>
    </location>
</feature>
<dbReference type="EMBL" id="CP012672">
    <property type="protein sequence ID" value="AUX32191.1"/>
    <property type="molecule type" value="Genomic_DNA"/>
</dbReference>
<accession>A0A4P2QQN3</accession>
<gene>
    <name evidence="2" type="ORF">SOCE836_043280</name>
</gene>
<proteinExistence type="predicted"/>
<evidence type="ECO:0000256" key="1">
    <source>
        <dbReference type="SAM" id="MobiDB-lite"/>
    </source>
</evidence>
<dbReference type="Proteomes" id="UP000295497">
    <property type="component" value="Chromosome"/>
</dbReference>
<dbReference type="AlphaFoldDB" id="A0A4P2QQN3"/>
<organism evidence="2 3">
    <name type="scientific">Sorangium cellulosum</name>
    <name type="common">Polyangium cellulosum</name>
    <dbReference type="NCBI Taxonomy" id="56"/>
    <lineage>
        <taxon>Bacteria</taxon>
        <taxon>Pseudomonadati</taxon>
        <taxon>Myxococcota</taxon>
        <taxon>Polyangia</taxon>
        <taxon>Polyangiales</taxon>
        <taxon>Polyangiaceae</taxon>
        <taxon>Sorangium</taxon>
    </lineage>
</organism>
<evidence type="ECO:0000313" key="2">
    <source>
        <dbReference type="EMBL" id="AUX32191.1"/>
    </source>
</evidence>